<protein>
    <submittedName>
        <fullName evidence="3">PiggyBac transposable element-derived protein 4-like 17</fullName>
    </submittedName>
</protein>
<accession>A0A8J5JZ99</accession>
<dbReference type="EMBL" id="JAHLQT010024345">
    <property type="protein sequence ID" value="KAG7165311.1"/>
    <property type="molecule type" value="Genomic_DNA"/>
</dbReference>
<dbReference type="Pfam" id="PF13843">
    <property type="entry name" value="DDE_Tnp_1_7"/>
    <property type="match status" value="1"/>
</dbReference>
<evidence type="ECO:0000313" key="4">
    <source>
        <dbReference type="Proteomes" id="UP000747542"/>
    </source>
</evidence>
<feature type="domain" description="PiggyBac transposable element-derived protein" evidence="2">
    <location>
        <begin position="3"/>
        <end position="123"/>
    </location>
</feature>
<proteinExistence type="predicted"/>
<comment type="caution">
    <text evidence="3">The sequence shown here is derived from an EMBL/GenBank/DDBJ whole genome shotgun (WGS) entry which is preliminary data.</text>
</comment>
<keyword evidence="4" id="KW-1185">Reference proteome</keyword>
<reference evidence="3" key="1">
    <citation type="journal article" date="2021" name="Sci. Adv.">
        <title>The American lobster genome reveals insights on longevity, neural, and immune adaptations.</title>
        <authorList>
            <person name="Polinski J.M."/>
            <person name="Zimin A.V."/>
            <person name="Clark K.F."/>
            <person name="Kohn A.B."/>
            <person name="Sadowski N."/>
            <person name="Timp W."/>
            <person name="Ptitsyn A."/>
            <person name="Khanna P."/>
            <person name="Romanova D.Y."/>
            <person name="Williams P."/>
            <person name="Greenwood S.J."/>
            <person name="Moroz L.L."/>
            <person name="Walt D.R."/>
            <person name="Bodnar A.G."/>
        </authorList>
    </citation>
    <scope>NUCLEOTIDE SEQUENCE</scope>
    <source>
        <strain evidence="3">GMGI-L3</strain>
    </source>
</reference>
<dbReference type="OrthoDB" id="6380083at2759"/>
<feature type="compositionally biased region" description="Polar residues" evidence="1">
    <location>
        <begin position="169"/>
        <end position="180"/>
    </location>
</feature>
<name>A0A8J5JZ99_HOMAM</name>
<dbReference type="Proteomes" id="UP000747542">
    <property type="component" value="Unassembled WGS sequence"/>
</dbReference>
<gene>
    <name evidence="3" type="primary">PGBD4-L17</name>
    <name evidence="3" type="ORF">Hamer_G007104</name>
</gene>
<evidence type="ECO:0000256" key="1">
    <source>
        <dbReference type="SAM" id="MobiDB-lite"/>
    </source>
</evidence>
<organism evidence="3 4">
    <name type="scientific">Homarus americanus</name>
    <name type="common">American lobster</name>
    <dbReference type="NCBI Taxonomy" id="6706"/>
    <lineage>
        <taxon>Eukaryota</taxon>
        <taxon>Metazoa</taxon>
        <taxon>Ecdysozoa</taxon>
        <taxon>Arthropoda</taxon>
        <taxon>Crustacea</taxon>
        <taxon>Multicrustacea</taxon>
        <taxon>Malacostraca</taxon>
        <taxon>Eumalacostraca</taxon>
        <taxon>Eucarida</taxon>
        <taxon>Decapoda</taxon>
        <taxon>Pleocyemata</taxon>
        <taxon>Astacidea</taxon>
        <taxon>Nephropoidea</taxon>
        <taxon>Nephropidae</taxon>
        <taxon>Homarus</taxon>
    </lineage>
</organism>
<sequence length="180" mass="20619">MLTNCGLTIVGTLRSNKPHIPPEMNMKIRREADSSAFCFDNDITMVSYLPRTKKKLVLLPSIMHSQPTIDTNGKPEIINYYNKTKGAVDTFDQMCSMYFCSRKPRRWHLCLFYGIVNAATINSRIIYSKNKEGQQVKKQERRSLMQDLALQMVTPWAQKKSQHTKPKTEYQTGHSISAAG</sequence>
<dbReference type="PANTHER" id="PTHR46599:SF6">
    <property type="entry name" value="DUAL SPECIFICITY PHOSPHATASE 26"/>
    <property type="match status" value="1"/>
</dbReference>
<dbReference type="AlphaFoldDB" id="A0A8J5JZ99"/>
<dbReference type="PANTHER" id="PTHR46599">
    <property type="entry name" value="PIGGYBAC TRANSPOSABLE ELEMENT-DERIVED PROTEIN 4"/>
    <property type="match status" value="1"/>
</dbReference>
<evidence type="ECO:0000313" key="3">
    <source>
        <dbReference type="EMBL" id="KAG7165311.1"/>
    </source>
</evidence>
<evidence type="ECO:0000259" key="2">
    <source>
        <dbReference type="Pfam" id="PF13843"/>
    </source>
</evidence>
<feature type="region of interest" description="Disordered" evidence="1">
    <location>
        <begin position="155"/>
        <end position="180"/>
    </location>
</feature>
<dbReference type="InterPro" id="IPR029526">
    <property type="entry name" value="PGBD"/>
</dbReference>